<dbReference type="STRING" id="582692.SAMN05720606_11186"/>
<name>A0A1G5JKB1_9BACL</name>
<feature type="domain" description="N-acetyltransferase" evidence="1">
    <location>
        <begin position="163"/>
        <end position="290"/>
    </location>
</feature>
<organism evidence="2 3">
    <name type="scientific">Paenibacillus polysaccharolyticus</name>
    <dbReference type="NCBI Taxonomy" id="582692"/>
    <lineage>
        <taxon>Bacteria</taxon>
        <taxon>Bacillati</taxon>
        <taxon>Bacillota</taxon>
        <taxon>Bacilli</taxon>
        <taxon>Bacillales</taxon>
        <taxon>Paenibacillaceae</taxon>
        <taxon>Paenibacillus</taxon>
    </lineage>
</organism>
<dbReference type="AlphaFoldDB" id="A0A1G5JKB1"/>
<dbReference type="GO" id="GO:0016747">
    <property type="term" value="F:acyltransferase activity, transferring groups other than amino-acyl groups"/>
    <property type="evidence" value="ECO:0007669"/>
    <property type="project" value="InterPro"/>
</dbReference>
<dbReference type="PANTHER" id="PTHR31143:SF2">
    <property type="entry name" value="FR47-LIKE DOMAIN-CONTAINING PROTEIN-RELATED"/>
    <property type="match status" value="1"/>
</dbReference>
<proteinExistence type="predicted"/>
<dbReference type="SUPFAM" id="SSF55729">
    <property type="entry name" value="Acyl-CoA N-acyltransferases (Nat)"/>
    <property type="match status" value="1"/>
</dbReference>
<evidence type="ECO:0000313" key="2">
    <source>
        <dbReference type="EMBL" id="SCY88158.1"/>
    </source>
</evidence>
<protein>
    <submittedName>
        <fullName evidence="2">GNAT acetyltransferase</fullName>
    </submittedName>
</protein>
<dbReference type="PROSITE" id="PS51186">
    <property type="entry name" value="GNAT"/>
    <property type="match status" value="1"/>
</dbReference>
<dbReference type="Pfam" id="PF12746">
    <property type="entry name" value="GNAT_acetyltran"/>
    <property type="match status" value="1"/>
</dbReference>
<dbReference type="Proteomes" id="UP000198538">
    <property type="component" value="Unassembled WGS sequence"/>
</dbReference>
<keyword evidence="2" id="KW-0808">Transferase</keyword>
<reference evidence="3" key="1">
    <citation type="submission" date="2016-10" db="EMBL/GenBank/DDBJ databases">
        <authorList>
            <person name="Varghese N."/>
            <person name="Submissions S."/>
        </authorList>
    </citation>
    <scope>NUCLEOTIDE SEQUENCE [LARGE SCALE GENOMIC DNA]</scope>
    <source>
        <strain evidence="3">BL9</strain>
    </source>
</reference>
<dbReference type="InterPro" id="IPR000182">
    <property type="entry name" value="GNAT_dom"/>
</dbReference>
<dbReference type="InterPro" id="IPR027365">
    <property type="entry name" value="GNAT_acetyltra_YdfB-like"/>
</dbReference>
<evidence type="ECO:0000259" key="1">
    <source>
        <dbReference type="PROSITE" id="PS51186"/>
    </source>
</evidence>
<sequence length="290" mass="33446">MGEYLQTENRHMQERGLDMRKLAFNEYEAVLPLLETIRNQAVYALSVIDGTQQGSVFVNEGNRITSAFITSSGGFYGVAGDETNDVFVRDVIQYMNDESNHPDFFALGVNTQAWENRMDVYSIQHSRKISRTYYRFNQGRFIKSYEEFVQSYGKSAITPQKQFEYYPLELDIATKYREHFYPYYKLVWPSAEKFCAHGIGHFIMKDKELISVCTSPYVGGGYAEIDIITVVEFQRQGLASKLGILFIQDCLDQNLTPNWSCHTDNAGSNEMAQKLGFEKIGEHSMYWYHA</sequence>
<keyword evidence="3" id="KW-1185">Reference proteome</keyword>
<dbReference type="EMBL" id="FMVM01000011">
    <property type="protein sequence ID" value="SCY88158.1"/>
    <property type="molecule type" value="Genomic_DNA"/>
</dbReference>
<gene>
    <name evidence="2" type="ORF">SAMN05720606_11186</name>
</gene>
<dbReference type="Gene3D" id="3.40.630.30">
    <property type="match status" value="1"/>
</dbReference>
<dbReference type="InterPro" id="IPR016181">
    <property type="entry name" value="Acyl_CoA_acyltransferase"/>
</dbReference>
<evidence type="ECO:0000313" key="3">
    <source>
        <dbReference type="Proteomes" id="UP000198538"/>
    </source>
</evidence>
<accession>A0A1G5JKB1</accession>
<dbReference type="PANTHER" id="PTHR31143">
    <property type="match status" value="1"/>
</dbReference>